<feature type="region of interest" description="N-terminal hotdog fold" evidence="9">
    <location>
        <begin position="2132"/>
        <end position="2254"/>
    </location>
</feature>
<dbReference type="SUPFAM" id="SSF52151">
    <property type="entry name" value="FabD/lysophospholipase-like"/>
    <property type="match status" value="1"/>
</dbReference>
<keyword evidence="6" id="KW-0045">Antibiotic biosynthesis</keyword>
<dbReference type="Gene3D" id="3.40.50.11460">
    <property type="match status" value="1"/>
</dbReference>
<dbReference type="SUPFAM" id="SSF53901">
    <property type="entry name" value="Thiolase-like"/>
    <property type="match status" value="1"/>
</dbReference>
<dbReference type="Pfam" id="PF21089">
    <property type="entry name" value="PKS_DH_N"/>
    <property type="match status" value="1"/>
</dbReference>
<reference evidence="13 14" key="1">
    <citation type="submission" date="2020-08" db="EMBL/GenBank/DDBJ databases">
        <title>Sequencing the genomes of 1000 actinobacteria strains.</title>
        <authorList>
            <person name="Klenk H.-P."/>
        </authorList>
    </citation>
    <scope>NUCLEOTIDE SEQUENCE [LARGE SCALE GENOMIC DNA]</scope>
    <source>
        <strain evidence="13 14">DSM 41530</strain>
    </source>
</reference>
<dbReference type="InterPro" id="IPR049552">
    <property type="entry name" value="PKS_DH_N"/>
</dbReference>
<evidence type="ECO:0000313" key="14">
    <source>
        <dbReference type="Proteomes" id="UP000530530"/>
    </source>
</evidence>
<dbReference type="Pfam" id="PF00109">
    <property type="entry name" value="ketoacyl-synt"/>
    <property type="match status" value="1"/>
</dbReference>
<dbReference type="EMBL" id="JACHNG010000004">
    <property type="protein sequence ID" value="MBB4789338.1"/>
    <property type="molecule type" value="Genomic_DNA"/>
</dbReference>
<dbReference type="SUPFAM" id="SSF51735">
    <property type="entry name" value="NAD(P)-binding Rossmann-fold domains"/>
    <property type="match status" value="6"/>
</dbReference>
<evidence type="ECO:0000256" key="8">
    <source>
        <dbReference type="ARBA" id="ARBA00023315"/>
    </source>
</evidence>
<evidence type="ECO:0000259" key="12">
    <source>
        <dbReference type="PROSITE" id="PS52019"/>
    </source>
</evidence>
<keyword evidence="14" id="KW-1185">Reference proteome</keyword>
<dbReference type="SUPFAM" id="SSF50129">
    <property type="entry name" value="GroES-like"/>
    <property type="match status" value="2"/>
</dbReference>
<dbReference type="Gene3D" id="3.40.47.10">
    <property type="match status" value="1"/>
</dbReference>
<dbReference type="Pfam" id="PF13602">
    <property type="entry name" value="ADH_zinc_N_2"/>
    <property type="match status" value="2"/>
</dbReference>
<dbReference type="SMART" id="SM00827">
    <property type="entry name" value="PKS_AT"/>
    <property type="match status" value="1"/>
</dbReference>
<comment type="caution">
    <text evidence="13">The sequence shown here is derived from an EMBL/GenBank/DDBJ whole genome shotgun (WGS) entry which is preliminary data.</text>
</comment>
<dbReference type="InterPro" id="IPR042104">
    <property type="entry name" value="PKS_dehydratase_sf"/>
</dbReference>
<evidence type="ECO:0000256" key="7">
    <source>
        <dbReference type="ARBA" id="ARBA00023268"/>
    </source>
</evidence>
<dbReference type="InterPro" id="IPR020841">
    <property type="entry name" value="PKS_Beta-ketoAc_synthase_dom"/>
</dbReference>
<dbReference type="CDD" id="cd00833">
    <property type="entry name" value="PKS"/>
    <property type="match status" value="1"/>
</dbReference>
<dbReference type="InterPro" id="IPR013968">
    <property type="entry name" value="PKS_KR"/>
</dbReference>
<sequence>MDSRLALTHAELATRTGRIAGHLVDMGVDRGDRVAILLGNRVENIESYLAIARASAVAVPLNPDATEAEVAHFLSDSGAVAVITDSAHLDDVRRTAPAATIVLVGEERTPPGVRSFAELATTEPLRPPRDDLGLDEPAWMLYTSGTTGTPKGVLSTQGSGLWSAAYCDIPAWELTENDVLLWPAPLFHSLALHLCLLATTAVGATARIMNGFVASEVLEELTEHRCTVLVGVPTMFRYLLGAADTFEPRTSSLKMGLVAGSVAPASLIEGFEDVFGVPLLDTYGCTETSGSLTVNWLSGQRIPGSCGLPVPGLSLRFVDPISGADVADGEEGELWASGPSIMIGYHEQPEATAEVLSDGWYRTGDLARRSETGHVTITGRIKELIIRGGENIHPHEIEAVALDVPGVKDAAAAGKQHPVLGEIPVLYVVPETGGVDTDMVLAVCRERLSYFKVPEEIYRVDAIPRTASGKVKRSSLTEKPAELLAGASGGETLHRLEWIPLDPPKQASPDGRHVVVRVDSLPSDAADLAGAVRDLAQSWLADKRRADSTLVFVTRRAVHTGPSDLPVPEHAAAWDAIRREQTENPGVFVVIDVDFDDADPDPDDTLLRALAGLGEPQLALRDGNPLVPRLAHANTADSDSLTIPEDRAWLLEHSRSGTLRDLALVPADTAERPLRPGEVRIAVRAAGLNFRDVLIALGTYPGEGLMGGEAAGVVLEVGPEVHDLTPGDRVFGLVGSAFGAVAITDRRLLGAIPDTWSFATAASIPIVFATAYYGLVDLAGLSAGESVLIHAAAGGVGMAATQIARHLGARIHATASAGKQHILREAGLEDTRIADSRTLAFREAFLNTTDGQGVDVVLNSLSGDFVDASLDLLPRGGRFLEMGKTDIRDADRITADRPGTTYQAFDLLDAGPDRLREIIAELLELFAQGVLRPLPVLTWDIRKARDAFSWMSRARHTGKITFTIPRRLDPDGTVLIADGAGALTGTVARHLVAEQGVRHLLLLSRSTPDEALINELIESGARVDTAVCDVSDRAGLVRTLAGIAPERPLTAVIHTGGPAVAHESHQLHRLTKGLDLAAFVVFSQDAPASVDALARRRRAEGLPITAIAWGIPEAEAVVVRGPLLGRAMASADSAHIVTRLNTVGLRALAAADTLPPLLQNLVGAHTDTTEQQAWSRQFLAAEAAREQALRDLVRSSVTDILGLSAADRYAPDKTFREMGIDSLTSVELRNSLAKATGLRLPATLVFDYPTPAVLVVRLGELFTGESPAPERAVSAVGQGEPLAIVGMACRLPGGVSSPEDLWRLVESGTDAISGFPTDRGWDVDGLFDPDPDASGKSYCVQGGFLDTAAGFDASFFGISPREALAMDPQQRLVLEVSWEAFERAGIEPGSVRGSDTGVFMGGFPGGYGAGADLEGFGATAGAASVLSGRVSYFFGLEGPAITVDTACSSSLVALHQAGYALRQGECSLALVGGVTVMATPQSFVEFSRQRGLSADGRCKAFADAADGTGWAEGVGVLLVERLSDAQAKGHQVLAVVRGSAVNQDGASNGLSAPNGPSQQRVIRAALSNAGLAPHEVDVVEAHGTGTTLGDPIEAQAVIATYGQDREQPVLLGSLKSNIGHAQAAAGVSGVIKMVMALRHGFVPRTLHVDEPSRHVDWSAGAVELVAENRSWPATGRPRRAGVSAFGVSGTNAHVILEGAPAQSVDDAAGSTPVVDSELVPLVVSAKSLPALAEVEGRLRAYLAASPGADVRAVGSTLAVTRSLFEHRAVLLGDDSVTGTGTAVSDPRVVFVFPGQGWQWLGMGSALRTSSMVFAERMAECAAALSEFVDWDLFAVLDDPAVVARVDVVQPASWAVMVSLAAVWQAAGVRPDAVVGHSQGEIAAACVAGAVSLRDAARVVTLRSQVIARGLAGRGAMASVALPAQDVELVDGAWVAARNGPASTVVAGAPEAVDRVLAVHEARGVRVRRIAVDYASHTPHVELIRDELLGVIAGVDSRAPVVPWLSTVDGTWVEGPLDAEYWYRNLREPVGFEPAAGQLQAQGDTVFVEVSASPVLLQAMDDDVVTVATLRRDDGDATRMLTALAQAYVEGVTVDWPAVLGTTAARVLDLPTYAFQHQRYWLKGVDRAAADGHPLLGTVVALPGSDGVVLTGRVSLATHAWLADHAVRGSVLLPGTAFVELVVRAAGEVGCDVVDELVIETPLLLPQTGGVQMSVSVAEADESGHRAVMVFSQADNTDTWTRHVTATVSTSDSTVSQPEFAAWPPAGAEPLDLSDFYDQLTGAGYEYGPAFQGLRTAWRDGNTVFAEVALAEEQAQEAARFAVHPALLDAALHASNLSTLDTAEQGVRLPFSWNQVWVHATGPVMLRVAITRTADGWSVLVADDSGRPVASVGSLVTRVVTADALGSAADELLALTWMEIPAPQGTGLTVGRFEDLVSGGDVPVPEVVVFTALPGSSETPLDPLDPLAQTRTLTAQVLQAVQAWLAGEGFTNSTLVVRTGTGLAAAGVSGLMRSVQSEHPGRFVLVECDDDTLTPDQLAATVGLDEPRLRVCDGRFEVPRLARANTPESSPLTIPDSRAWLLEQPRSGTLRDLALVPTDTAERPLQSGEVRVDVRAAGLNFRDVVVALGMVDDKRLAGGEAAGVVLEVGPEVQDLAPGDRVFGLVGGGFGAVAIADRRMLGVIPDGWSFTTAASVPVVFATAYYGLVDLAGLSAGESVLIHAAAGGVGMAATQIARHLGARIYATASTGKQHILREAGLEDTHIADSRTLSFQETFLNNTHGQGVDVVLNSLSGDFVDASLDLLPRGGRFIEMGKTDIRDPHQVTADRPGTTYQAFDLMDAGPDRLREIITELLTLFTQGVLLPLPVQAWDIRQARDAFSWMSRARHIGKIVLTIPRRPDPDGTILITGGSGVLAGILARHLAAEHGARHLLLLSRTTPDQALIKELAELGAHVDTATCDVSDRAGLARVLAGVSPEHPLTAVIHTAGALDDGVVESLTTQQLDTVLRPKADGAWHLHELTQNTDLAAFVMYSSAAGVLGSAGQGNYAAANAFVDALAEQRRGEGLPALAVAWGLWEDTSGLTAKMTDTDRDRIRRGGLRAISAGRGMGLLDAASTSW</sequence>
<dbReference type="PROSITE" id="PS50075">
    <property type="entry name" value="CARRIER"/>
    <property type="match status" value="1"/>
</dbReference>
<keyword evidence="3" id="KW-0597">Phosphoprotein</keyword>
<keyword evidence="7" id="KW-0511">Multifunctional enzyme</keyword>
<dbReference type="InterPro" id="IPR049900">
    <property type="entry name" value="PKS_mFAS_DH"/>
</dbReference>
<evidence type="ECO:0000256" key="9">
    <source>
        <dbReference type="PROSITE-ProRule" id="PRU01363"/>
    </source>
</evidence>
<dbReference type="InterPro" id="IPR018201">
    <property type="entry name" value="Ketoacyl_synth_AS"/>
</dbReference>
<name>A0ABR6M3Z5_9ACTN</name>
<protein>
    <submittedName>
        <fullName evidence="13">Acyl transferase domain-containing protein/NADPH:quinone reductase-like Zn-dependent oxidoreductase/acyl-CoA synthetase (AMP-forming)/AMP-acid ligase II/acyl carrier protein</fullName>
    </submittedName>
</protein>
<accession>A0ABR6M3Z5</accession>
<dbReference type="InterPro" id="IPR014030">
    <property type="entry name" value="Ketoacyl_synth_N"/>
</dbReference>
<dbReference type="PROSITE" id="PS52019">
    <property type="entry name" value="PKS_MFAS_DH"/>
    <property type="match status" value="1"/>
</dbReference>
<dbReference type="Gene3D" id="3.90.180.10">
    <property type="entry name" value="Medium-chain alcohol dehydrogenases, catalytic domain"/>
    <property type="match status" value="2"/>
</dbReference>
<dbReference type="InterPro" id="IPR020843">
    <property type="entry name" value="ER"/>
</dbReference>
<dbReference type="Gene3D" id="3.30.300.30">
    <property type="match status" value="1"/>
</dbReference>
<dbReference type="SUPFAM" id="SSF55048">
    <property type="entry name" value="Probable ACP-binding domain of malonyl-CoA ACP transacylase"/>
    <property type="match status" value="1"/>
</dbReference>
<feature type="domain" description="Carrier" evidence="10">
    <location>
        <begin position="1187"/>
        <end position="1262"/>
    </location>
</feature>
<dbReference type="Gene3D" id="1.10.1200.10">
    <property type="entry name" value="ACP-like"/>
    <property type="match status" value="1"/>
</dbReference>
<dbReference type="Gene3D" id="3.40.50.720">
    <property type="entry name" value="NAD(P)-binding Rossmann-like Domain"/>
    <property type="match status" value="4"/>
</dbReference>
<dbReference type="InterPro" id="IPR036291">
    <property type="entry name" value="NAD(P)-bd_dom_sf"/>
</dbReference>
<dbReference type="Pfam" id="PF13193">
    <property type="entry name" value="AMP-binding_C"/>
    <property type="match status" value="1"/>
</dbReference>
<dbReference type="CDD" id="cd08956">
    <property type="entry name" value="KR_3_FAS_SDR_x"/>
    <property type="match status" value="1"/>
</dbReference>
<feature type="active site" description="Proton acceptor; for dehydratase activity" evidence="9">
    <location>
        <position position="2164"/>
    </location>
</feature>
<dbReference type="Pfam" id="PF00501">
    <property type="entry name" value="AMP-binding"/>
    <property type="match status" value="1"/>
</dbReference>
<dbReference type="PROSITE" id="PS00606">
    <property type="entry name" value="KS3_1"/>
    <property type="match status" value="1"/>
</dbReference>
<evidence type="ECO:0000259" key="10">
    <source>
        <dbReference type="PROSITE" id="PS50075"/>
    </source>
</evidence>
<dbReference type="Pfam" id="PF00550">
    <property type="entry name" value="PP-binding"/>
    <property type="match status" value="1"/>
</dbReference>
<dbReference type="SUPFAM" id="SSF56801">
    <property type="entry name" value="Acetyl-CoA synthetase-like"/>
    <property type="match status" value="1"/>
</dbReference>
<keyword evidence="8" id="KW-0012">Acyltransferase</keyword>
<dbReference type="PROSITE" id="PS00012">
    <property type="entry name" value="PHOSPHOPANTETHEINE"/>
    <property type="match status" value="1"/>
</dbReference>
<dbReference type="Gene3D" id="3.40.50.12780">
    <property type="entry name" value="N-terminal domain of ligase-like"/>
    <property type="match status" value="1"/>
</dbReference>
<dbReference type="InterPro" id="IPR013154">
    <property type="entry name" value="ADH-like_N"/>
</dbReference>
<dbReference type="InterPro" id="IPR002364">
    <property type="entry name" value="Quin_OxRdtase/zeta-crystal_CS"/>
</dbReference>
<keyword evidence="4" id="KW-0808">Transferase</keyword>
<dbReference type="InterPro" id="IPR011032">
    <property type="entry name" value="GroES-like_sf"/>
</dbReference>
<dbReference type="InterPro" id="IPR032821">
    <property type="entry name" value="PKS_assoc"/>
</dbReference>
<dbReference type="InterPro" id="IPR050091">
    <property type="entry name" value="PKS_NRPS_Biosynth_Enz"/>
</dbReference>
<dbReference type="Pfam" id="PF22953">
    <property type="entry name" value="SpnB_Rossmann"/>
    <property type="match status" value="2"/>
</dbReference>
<dbReference type="InterPro" id="IPR055123">
    <property type="entry name" value="SpnB-like_Rossmann"/>
</dbReference>
<organism evidence="13 14">
    <name type="scientific">Streptomyces rapamycinicus</name>
    <dbReference type="NCBI Taxonomy" id="1226757"/>
    <lineage>
        <taxon>Bacteria</taxon>
        <taxon>Bacillati</taxon>
        <taxon>Actinomycetota</taxon>
        <taxon>Actinomycetes</taxon>
        <taxon>Kitasatosporales</taxon>
        <taxon>Streptomycetaceae</taxon>
        <taxon>Streptomyces</taxon>
        <taxon>Streptomyces violaceusniger group</taxon>
    </lineage>
</organism>
<dbReference type="InterPro" id="IPR049551">
    <property type="entry name" value="PKS_DH_C"/>
</dbReference>
<dbReference type="Gene3D" id="3.10.129.110">
    <property type="entry name" value="Polyketide synthase dehydratase"/>
    <property type="match status" value="1"/>
</dbReference>
<dbReference type="SMART" id="SM00825">
    <property type="entry name" value="PKS_KS"/>
    <property type="match status" value="1"/>
</dbReference>
<feature type="domain" description="Ketosynthase family 3 (KS3)" evidence="11">
    <location>
        <begin position="1279"/>
        <end position="1698"/>
    </location>
</feature>
<dbReference type="InterPro" id="IPR045851">
    <property type="entry name" value="AMP-bd_C_sf"/>
</dbReference>
<dbReference type="PROSITE" id="PS01162">
    <property type="entry name" value="QOR_ZETA_CRYSTAL"/>
    <property type="match status" value="2"/>
</dbReference>
<proteinExistence type="predicted"/>
<evidence type="ECO:0000313" key="13">
    <source>
        <dbReference type="EMBL" id="MBB4789338.1"/>
    </source>
</evidence>
<dbReference type="InterPro" id="IPR006162">
    <property type="entry name" value="Ppantetheine_attach_site"/>
</dbReference>
<dbReference type="SMART" id="SM00829">
    <property type="entry name" value="PKS_ER"/>
    <property type="match status" value="2"/>
</dbReference>
<dbReference type="Gene3D" id="3.40.366.10">
    <property type="entry name" value="Malonyl-Coenzyme A Acyl Carrier Protein, domain 2"/>
    <property type="match status" value="1"/>
</dbReference>
<dbReference type="Proteomes" id="UP000530530">
    <property type="component" value="Unassembled WGS sequence"/>
</dbReference>
<dbReference type="InterPro" id="IPR009081">
    <property type="entry name" value="PP-bd_ACP"/>
</dbReference>
<comment type="pathway">
    <text evidence="1">Antibiotic biosynthesis.</text>
</comment>
<evidence type="ECO:0000256" key="4">
    <source>
        <dbReference type="ARBA" id="ARBA00022679"/>
    </source>
</evidence>
<dbReference type="InterPro" id="IPR036736">
    <property type="entry name" value="ACP-like_sf"/>
</dbReference>
<dbReference type="SMART" id="SM00826">
    <property type="entry name" value="PKS_DH"/>
    <property type="match status" value="1"/>
</dbReference>
<gene>
    <name evidence="13" type="ORF">BJY27_010388</name>
</gene>
<dbReference type="PROSITE" id="PS00455">
    <property type="entry name" value="AMP_BINDING"/>
    <property type="match status" value="1"/>
</dbReference>
<feature type="active site" description="Proton donor; for dehydratase activity" evidence="9">
    <location>
        <position position="2328"/>
    </location>
</feature>
<dbReference type="Gene3D" id="3.30.70.3290">
    <property type="match status" value="1"/>
</dbReference>
<dbReference type="SMART" id="SM00823">
    <property type="entry name" value="PKS_PP"/>
    <property type="match status" value="1"/>
</dbReference>
<dbReference type="Pfam" id="PF14765">
    <property type="entry name" value="PS-DH"/>
    <property type="match status" value="1"/>
</dbReference>
<evidence type="ECO:0000256" key="2">
    <source>
        <dbReference type="ARBA" id="ARBA00022450"/>
    </source>
</evidence>
<dbReference type="InterPro" id="IPR020807">
    <property type="entry name" value="PKS_DH"/>
</dbReference>
<dbReference type="Pfam" id="PF08659">
    <property type="entry name" value="KR"/>
    <property type="match status" value="2"/>
</dbReference>
<dbReference type="PANTHER" id="PTHR43775:SF51">
    <property type="entry name" value="INACTIVE PHENOLPHTHIOCEROL SYNTHESIS POLYKETIDE SYNTHASE TYPE I PKS1-RELATED"/>
    <property type="match status" value="1"/>
</dbReference>
<dbReference type="InterPro" id="IPR016036">
    <property type="entry name" value="Malonyl_transacylase_ACP-bd"/>
</dbReference>
<dbReference type="Pfam" id="PF00698">
    <property type="entry name" value="Acyl_transf_1"/>
    <property type="match status" value="1"/>
</dbReference>
<evidence type="ECO:0000256" key="1">
    <source>
        <dbReference type="ARBA" id="ARBA00004792"/>
    </source>
</evidence>
<dbReference type="InterPro" id="IPR016035">
    <property type="entry name" value="Acyl_Trfase/lysoPLipase"/>
</dbReference>
<dbReference type="SUPFAM" id="SSF47336">
    <property type="entry name" value="ACP-like"/>
    <property type="match status" value="1"/>
</dbReference>
<dbReference type="InterPro" id="IPR014043">
    <property type="entry name" value="Acyl_transferase_dom"/>
</dbReference>
<dbReference type="InterPro" id="IPR020845">
    <property type="entry name" value="AMP-binding_CS"/>
</dbReference>
<dbReference type="InterPro" id="IPR042099">
    <property type="entry name" value="ANL_N_sf"/>
</dbReference>
<dbReference type="SMART" id="SM01294">
    <property type="entry name" value="PKS_PP_betabranch"/>
    <property type="match status" value="1"/>
</dbReference>
<dbReference type="Pfam" id="PF16197">
    <property type="entry name" value="KAsynt_C_assoc"/>
    <property type="match status" value="1"/>
</dbReference>
<dbReference type="InterPro" id="IPR016039">
    <property type="entry name" value="Thiolase-like"/>
</dbReference>
<dbReference type="InterPro" id="IPR057326">
    <property type="entry name" value="KR_dom"/>
</dbReference>
<evidence type="ECO:0000259" key="11">
    <source>
        <dbReference type="PROSITE" id="PS52004"/>
    </source>
</evidence>
<dbReference type="PANTHER" id="PTHR43775">
    <property type="entry name" value="FATTY ACID SYNTHASE"/>
    <property type="match status" value="1"/>
</dbReference>
<dbReference type="InterPro" id="IPR000873">
    <property type="entry name" value="AMP-dep_synth/lig_dom"/>
</dbReference>
<evidence type="ECO:0000256" key="3">
    <source>
        <dbReference type="ARBA" id="ARBA00022553"/>
    </source>
</evidence>
<dbReference type="Pfam" id="PF02801">
    <property type="entry name" value="Ketoacyl-synt_C"/>
    <property type="match status" value="1"/>
</dbReference>
<dbReference type="Pfam" id="PF08240">
    <property type="entry name" value="ADH_N"/>
    <property type="match status" value="2"/>
</dbReference>
<dbReference type="InterPro" id="IPR014031">
    <property type="entry name" value="Ketoacyl_synth_C"/>
</dbReference>
<keyword evidence="2" id="KW-0596">Phosphopantetheine</keyword>
<dbReference type="SMART" id="SM00822">
    <property type="entry name" value="PKS_KR"/>
    <property type="match status" value="2"/>
</dbReference>
<evidence type="ECO:0000256" key="5">
    <source>
        <dbReference type="ARBA" id="ARBA00022737"/>
    </source>
</evidence>
<dbReference type="InterPro" id="IPR025110">
    <property type="entry name" value="AMP-bd_C"/>
</dbReference>
<dbReference type="InterPro" id="IPR020806">
    <property type="entry name" value="PKS_PP-bd"/>
</dbReference>
<dbReference type="InterPro" id="IPR001227">
    <property type="entry name" value="Ac_transferase_dom_sf"/>
</dbReference>
<feature type="region of interest" description="C-terminal hotdog fold" evidence="9">
    <location>
        <begin position="2267"/>
        <end position="2405"/>
    </location>
</feature>
<evidence type="ECO:0000256" key="6">
    <source>
        <dbReference type="ARBA" id="ARBA00023194"/>
    </source>
</evidence>
<feature type="domain" description="PKS/mFAS DH" evidence="12">
    <location>
        <begin position="2132"/>
        <end position="2405"/>
    </location>
</feature>
<keyword evidence="5" id="KW-0677">Repeat</keyword>
<dbReference type="CDD" id="cd05195">
    <property type="entry name" value="enoyl_red"/>
    <property type="match status" value="2"/>
</dbReference>
<dbReference type="PROSITE" id="PS52004">
    <property type="entry name" value="KS3_2"/>
    <property type="match status" value="1"/>
</dbReference>